<gene>
    <name evidence="2" type="ORF">BACCIP111895_01508</name>
</gene>
<dbReference type="Proteomes" id="UP000838308">
    <property type="component" value="Unassembled WGS sequence"/>
</dbReference>
<keyword evidence="1" id="KW-1133">Transmembrane helix</keyword>
<evidence type="ECO:0000313" key="2">
    <source>
        <dbReference type="EMBL" id="CAH2714345.1"/>
    </source>
</evidence>
<feature type="transmembrane region" description="Helical" evidence="1">
    <location>
        <begin position="12"/>
        <end position="35"/>
    </location>
</feature>
<evidence type="ECO:0000256" key="1">
    <source>
        <dbReference type="SAM" id="Phobius"/>
    </source>
</evidence>
<dbReference type="EMBL" id="CALBWS010000006">
    <property type="protein sequence ID" value="CAH2714345.1"/>
    <property type="molecule type" value="Genomic_DNA"/>
</dbReference>
<keyword evidence="1" id="KW-0812">Transmembrane</keyword>
<dbReference type="RefSeq" id="WP_248734665.1">
    <property type="nucleotide sequence ID" value="NZ_CALBWS010000006.1"/>
</dbReference>
<proteinExistence type="predicted"/>
<feature type="transmembrane region" description="Helical" evidence="1">
    <location>
        <begin position="41"/>
        <end position="61"/>
    </location>
</feature>
<name>A0ABM9EP26_9BACI</name>
<comment type="caution">
    <text evidence="2">The sequence shown here is derived from an EMBL/GenBank/DDBJ whole genome shotgun (WGS) entry which is preliminary data.</text>
</comment>
<keyword evidence="1" id="KW-0472">Membrane</keyword>
<reference evidence="2" key="1">
    <citation type="submission" date="2022-04" db="EMBL/GenBank/DDBJ databases">
        <authorList>
            <person name="Criscuolo A."/>
        </authorList>
    </citation>
    <scope>NUCLEOTIDE SEQUENCE</scope>
    <source>
        <strain evidence="2">CIP111895</strain>
    </source>
</reference>
<evidence type="ECO:0000313" key="3">
    <source>
        <dbReference type="Proteomes" id="UP000838308"/>
    </source>
</evidence>
<organism evidence="2 3">
    <name type="scientific">Neobacillus rhizosphaerae</name>
    <dbReference type="NCBI Taxonomy" id="2880965"/>
    <lineage>
        <taxon>Bacteria</taxon>
        <taxon>Bacillati</taxon>
        <taxon>Bacillota</taxon>
        <taxon>Bacilli</taxon>
        <taxon>Bacillales</taxon>
        <taxon>Bacillaceae</taxon>
        <taxon>Neobacillus</taxon>
    </lineage>
</organism>
<keyword evidence="3" id="KW-1185">Reference proteome</keyword>
<sequence>MKINDYYYDSANISLNESIAALIPASMIIIGNLSFFKSQEFMLWTIPFITYSFISFHFYLFRMKQSILSAKNMTNDKNEGYHHSLFTTRHLLLCYMNTPSPSLLLYFTDGNLAGRISKYRRKGLNGLRPSKMFALYNSKDEAMGFFEIKGKKTIKIGVFDKERTFLGCLEKKKLSWRKNKKELLDVAGSYIGAVEGSAVFMDEQVLNSEDMQEGRLRRGWMPIEWGLRFPEPNTPVLSFKGTLSERDKLLRMSFLINEFFIER</sequence>
<protein>
    <submittedName>
        <fullName evidence="2">Uncharacterized protein</fullName>
    </submittedName>
</protein>
<accession>A0ABM9EP26</accession>